<feature type="region of interest" description="Disordered" evidence="1">
    <location>
        <begin position="20"/>
        <end position="44"/>
    </location>
</feature>
<protein>
    <submittedName>
        <fullName evidence="2">Uncharacterized protein</fullName>
    </submittedName>
</protein>
<reference evidence="2" key="1">
    <citation type="submission" date="2018-12" db="EMBL/GenBank/DDBJ databases">
        <authorList>
            <person name="Syme R.A."/>
            <person name="Farfan-Caceres L."/>
            <person name="Lichtenzveig J."/>
        </authorList>
    </citation>
    <scope>NUCLEOTIDE SEQUENCE</scope>
    <source>
        <strain evidence="2">Al4</strain>
    </source>
</reference>
<reference evidence="2" key="2">
    <citation type="submission" date="2020-09" db="EMBL/GenBank/DDBJ databases">
        <title>Reference genome assembly for Australian Ascochyta lentis isolate Al4.</title>
        <authorList>
            <person name="Lee R.C."/>
            <person name="Farfan-Caceres L.M."/>
            <person name="Debler J.W."/>
            <person name="Williams A.H."/>
            <person name="Henares B.M."/>
        </authorList>
    </citation>
    <scope>NUCLEOTIDE SEQUENCE</scope>
    <source>
        <strain evidence="2">Al4</strain>
    </source>
</reference>
<name>A0A8H7IUT9_9PLEO</name>
<organism evidence="2 3">
    <name type="scientific">Ascochyta lentis</name>
    <dbReference type="NCBI Taxonomy" id="205686"/>
    <lineage>
        <taxon>Eukaryota</taxon>
        <taxon>Fungi</taxon>
        <taxon>Dikarya</taxon>
        <taxon>Ascomycota</taxon>
        <taxon>Pezizomycotina</taxon>
        <taxon>Dothideomycetes</taxon>
        <taxon>Pleosporomycetidae</taxon>
        <taxon>Pleosporales</taxon>
        <taxon>Pleosporineae</taxon>
        <taxon>Didymellaceae</taxon>
        <taxon>Ascochyta</taxon>
    </lineage>
</organism>
<gene>
    <name evidence="2" type="ORF">EKO04_011165</name>
</gene>
<proteinExistence type="predicted"/>
<dbReference type="EMBL" id="RZGK01000022">
    <property type="protein sequence ID" value="KAF9691017.1"/>
    <property type="molecule type" value="Genomic_DNA"/>
</dbReference>
<evidence type="ECO:0000256" key="1">
    <source>
        <dbReference type="SAM" id="MobiDB-lite"/>
    </source>
</evidence>
<evidence type="ECO:0000313" key="2">
    <source>
        <dbReference type="EMBL" id="KAF9691017.1"/>
    </source>
</evidence>
<keyword evidence="3" id="KW-1185">Reference proteome</keyword>
<evidence type="ECO:0000313" key="3">
    <source>
        <dbReference type="Proteomes" id="UP000651452"/>
    </source>
</evidence>
<sequence length="93" mass="9511">MPLAPVGSSWLVGFTAPTSAHSTAPAHDPLPRGSGSGNPAPARRPLGLSCTASIASRLDSPSANLRACRTVRTHAELLVCSTAPLLLFSRPAL</sequence>
<dbReference type="AlphaFoldDB" id="A0A8H7IUT9"/>
<dbReference type="Proteomes" id="UP000651452">
    <property type="component" value="Unassembled WGS sequence"/>
</dbReference>
<comment type="caution">
    <text evidence="2">The sequence shown here is derived from an EMBL/GenBank/DDBJ whole genome shotgun (WGS) entry which is preliminary data.</text>
</comment>
<accession>A0A8H7IUT9</accession>